<name>A0A8S9FCU9_BRACR</name>
<reference evidence="1" key="1">
    <citation type="submission" date="2019-12" db="EMBL/GenBank/DDBJ databases">
        <title>Genome sequencing and annotation of Brassica cretica.</title>
        <authorList>
            <person name="Studholme D.J."/>
            <person name="Sarris P.F."/>
        </authorList>
    </citation>
    <scope>NUCLEOTIDE SEQUENCE</scope>
    <source>
        <strain evidence="1">PFS-102/07</strain>
        <tissue evidence="1">Leaf</tissue>
    </source>
</reference>
<protein>
    <submittedName>
        <fullName evidence="1">Uncharacterized protein</fullName>
    </submittedName>
</protein>
<comment type="caution">
    <text evidence="1">The sequence shown here is derived from an EMBL/GenBank/DDBJ whole genome shotgun (WGS) entry which is preliminary data.</text>
</comment>
<gene>
    <name evidence="1" type="ORF">F2Q70_00031876</name>
</gene>
<sequence>MVSARLVDCPDSPEEEDMHASNYRHDVCSWRGTCRGTSGFPNDLRVLAQPPGRDTISGSKGEPLGSHITSGSRYDLRIEWRTSKFPHVLRVQIRSQDLTEILQIPT</sequence>
<dbReference type="AlphaFoldDB" id="A0A8S9FCU9"/>
<proteinExistence type="predicted"/>
<organism evidence="1">
    <name type="scientific">Brassica cretica</name>
    <name type="common">Mustard</name>
    <dbReference type="NCBI Taxonomy" id="69181"/>
    <lineage>
        <taxon>Eukaryota</taxon>
        <taxon>Viridiplantae</taxon>
        <taxon>Streptophyta</taxon>
        <taxon>Embryophyta</taxon>
        <taxon>Tracheophyta</taxon>
        <taxon>Spermatophyta</taxon>
        <taxon>Magnoliopsida</taxon>
        <taxon>eudicotyledons</taxon>
        <taxon>Gunneridae</taxon>
        <taxon>Pentapetalae</taxon>
        <taxon>rosids</taxon>
        <taxon>malvids</taxon>
        <taxon>Brassicales</taxon>
        <taxon>Brassicaceae</taxon>
        <taxon>Brassiceae</taxon>
        <taxon>Brassica</taxon>
    </lineage>
</organism>
<accession>A0A8S9FCU9</accession>
<dbReference type="EMBL" id="QGKY02002305">
    <property type="protein sequence ID" value="KAF2531310.1"/>
    <property type="molecule type" value="Genomic_DNA"/>
</dbReference>
<evidence type="ECO:0000313" key="1">
    <source>
        <dbReference type="EMBL" id="KAF2531310.1"/>
    </source>
</evidence>